<comment type="caution">
    <text evidence="1">The sequence shown here is derived from an EMBL/GenBank/DDBJ whole genome shotgun (WGS) entry which is preliminary data.</text>
</comment>
<sequence>MKKYYIIYLFFILSNLFAQNKKYDTIIFRNIKIDKHELYFKYENFENLERLYGKLKKNSKPEKIPLNIGLKVTNSFSNDGVSLLIDKNKVFIDYLNFELSKKVVIINYKKRNIILSNDFRLSQFKKVFKKSYKNVSGLPVIPFERAAFISALIINKKKIAYVSFTFYDGKLISFFISDDKPENF</sequence>
<evidence type="ECO:0000313" key="2">
    <source>
        <dbReference type="Proteomes" id="UP000214684"/>
    </source>
</evidence>
<gene>
    <name evidence="1" type="ORF">B0A64_23360</name>
</gene>
<keyword evidence="2" id="KW-1185">Reference proteome</keyword>
<dbReference type="OrthoDB" id="1357275at2"/>
<dbReference type="Proteomes" id="UP000214684">
    <property type="component" value="Unassembled WGS sequence"/>
</dbReference>
<dbReference type="AlphaFoldDB" id="A0A227NKP2"/>
<evidence type="ECO:0000313" key="1">
    <source>
        <dbReference type="EMBL" id="OXE97408.1"/>
    </source>
</evidence>
<accession>A0A227NKP2</accession>
<dbReference type="RefSeq" id="WP_089481875.1">
    <property type="nucleotide sequence ID" value="NZ_MUGS01000076.1"/>
</dbReference>
<protein>
    <submittedName>
        <fullName evidence="1">Uncharacterized protein</fullName>
    </submittedName>
</protein>
<reference evidence="1 2" key="1">
    <citation type="submission" date="2016-11" db="EMBL/GenBank/DDBJ databases">
        <title>Whole genomes of Flavobacteriaceae.</title>
        <authorList>
            <person name="Stine C."/>
            <person name="Li C."/>
            <person name="Tadesse D."/>
        </authorList>
    </citation>
    <scope>NUCLEOTIDE SEQUENCE [LARGE SCALE GENOMIC DNA]</scope>
    <source>
        <strain evidence="1 2">DSM 24704</strain>
    </source>
</reference>
<proteinExistence type="predicted"/>
<dbReference type="EMBL" id="MUGS01000076">
    <property type="protein sequence ID" value="OXE97408.1"/>
    <property type="molecule type" value="Genomic_DNA"/>
</dbReference>
<organism evidence="1 2">
    <name type="scientific">Flavobacterium araucananum</name>
    <dbReference type="NCBI Taxonomy" id="946678"/>
    <lineage>
        <taxon>Bacteria</taxon>
        <taxon>Pseudomonadati</taxon>
        <taxon>Bacteroidota</taxon>
        <taxon>Flavobacteriia</taxon>
        <taxon>Flavobacteriales</taxon>
        <taxon>Flavobacteriaceae</taxon>
        <taxon>Flavobacterium</taxon>
    </lineage>
</organism>
<name>A0A227NKP2_9FLAO</name>